<feature type="binding site" evidence="17">
    <location>
        <position position="87"/>
    </location>
    <ligand>
        <name>[4Fe-4S] cluster</name>
        <dbReference type="ChEBI" id="CHEBI:49883"/>
    </ligand>
</feature>
<comment type="similarity">
    <text evidence="3 17">Belongs to the QueH family.</text>
</comment>
<comment type="catalytic activity">
    <reaction evidence="16 17">
        <text>epoxyqueuosine(34) in tRNA + AH2 = queuosine(34) in tRNA + A + H2O</text>
        <dbReference type="Rhea" id="RHEA:32159"/>
        <dbReference type="Rhea" id="RHEA-COMP:18571"/>
        <dbReference type="Rhea" id="RHEA-COMP:18582"/>
        <dbReference type="ChEBI" id="CHEBI:13193"/>
        <dbReference type="ChEBI" id="CHEBI:15377"/>
        <dbReference type="ChEBI" id="CHEBI:17499"/>
        <dbReference type="ChEBI" id="CHEBI:194431"/>
        <dbReference type="ChEBI" id="CHEBI:194443"/>
        <dbReference type="EC" id="1.17.99.6"/>
    </reaction>
</comment>
<keyword evidence="10 17" id="KW-0560">Oxidoreductase</keyword>
<dbReference type="AlphaFoldDB" id="A0A7V3PTK5"/>
<evidence type="ECO:0000256" key="13">
    <source>
        <dbReference type="ARBA" id="ARBA00023157"/>
    </source>
</evidence>
<evidence type="ECO:0000313" key="18">
    <source>
        <dbReference type="EMBL" id="HGD13092.1"/>
    </source>
</evidence>
<accession>A0A7V3PTK5</accession>
<name>A0A7V3PTK5_UNCW3</name>
<dbReference type="GO" id="GO:0008616">
    <property type="term" value="P:tRNA queuosine(34) biosynthetic process"/>
    <property type="evidence" value="ECO:0007669"/>
    <property type="project" value="UniProtKB-UniRule"/>
</dbReference>
<reference evidence="18" key="1">
    <citation type="journal article" date="2020" name="mSystems">
        <title>Genome- and Community-Level Interaction Insights into Carbon Utilization and Element Cycling Functions of Hydrothermarchaeota in Hydrothermal Sediment.</title>
        <authorList>
            <person name="Zhou Z."/>
            <person name="Liu Y."/>
            <person name="Xu W."/>
            <person name="Pan J."/>
            <person name="Luo Z.H."/>
            <person name="Li M."/>
        </authorList>
    </citation>
    <scope>NUCLEOTIDE SEQUENCE [LARGE SCALE GENOMIC DNA]</scope>
    <source>
        <strain evidence="18">SpSt-914</strain>
    </source>
</reference>
<keyword evidence="12 17" id="KW-0411">Iron-sulfur</keyword>
<feature type="binding site" evidence="17">
    <location>
        <position position="9"/>
    </location>
    <ligand>
        <name>[4Fe-4S] cluster</name>
        <dbReference type="ChEBI" id="CHEBI:49883"/>
    </ligand>
</feature>
<evidence type="ECO:0000256" key="17">
    <source>
        <dbReference type="HAMAP-Rule" id="MF_02089"/>
    </source>
</evidence>
<evidence type="ECO:0000256" key="5">
    <source>
        <dbReference type="ARBA" id="ARBA00016895"/>
    </source>
</evidence>
<evidence type="ECO:0000256" key="12">
    <source>
        <dbReference type="ARBA" id="ARBA00023014"/>
    </source>
</evidence>
<keyword evidence="13 17" id="KW-1015">Disulfide bond</keyword>
<dbReference type="Pfam" id="PF02677">
    <property type="entry name" value="QueH"/>
    <property type="match status" value="1"/>
</dbReference>
<evidence type="ECO:0000256" key="10">
    <source>
        <dbReference type="ARBA" id="ARBA00023002"/>
    </source>
</evidence>
<keyword evidence="14 17" id="KW-0676">Redox-active center</keyword>
<evidence type="ECO:0000256" key="6">
    <source>
        <dbReference type="ARBA" id="ARBA00022485"/>
    </source>
</evidence>
<evidence type="ECO:0000256" key="14">
    <source>
        <dbReference type="ARBA" id="ARBA00023284"/>
    </source>
</evidence>
<feature type="disulfide bond" description="Redox-active" evidence="17">
    <location>
        <begin position="169"/>
        <end position="171"/>
    </location>
</feature>
<dbReference type="EC" id="1.17.99.6" evidence="4 17"/>
<evidence type="ECO:0000256" key="3">
    <source>
        <dbReference type="ARBA" id="ARBA00008207"/>
    </source>
</evidence>
<evidence type="ECO:0000256" key="2">
    <source>
        <dbReference type="ARBA" id="ARBA00004691"/>
    </source>
</evidence>
<protein>
    <recommendedName>
        <fullName evidence="5 17">Epoxyqueuosine reductase QueH</fullName>
        <ecNumber evidence="4 17">1.17.99.6</ecNumber>
    </recommendedName>
    <alternativeName>
        <fullName evidence="15 17">Queuosine biosynthesis protein QueH</fullName>
    </alternativeName>
</protein>
<dbReference type="GO" id="GO:0052693">
    <property type="term" value="F:epoxyqueuosine reductase activity"/>
    <property type="evidence" value="ECO:0007669"/>
    <property type="project" value="UniProtKB-UniRule"/>
</dbReference>
<keyword evidence="8 17" id="KW-0479">Metal-binding</keyword>
<evidence type="ECO:0000256" key="9">
    <source>
        <dbReference type="ARBA" id="ARBA00022785"/>
    </source>
</evidence>
<keyword evidence="9 17" id="KW-0671">Queuosine biosynthesis</keyword>
<feature type="binding site" evidence="17">
    <location>
        <position position="10"/>
    </location>
    <ligand>
        <name>[4Fe-4S] cluster</name>
        <dbReference type="ChEBI" id="CHEBI:49883"/>
    </ligand>
</feature>
<dbReference type="GO" id="GO:0046872">
    <property type="term" value="F:metal ion binding"/>
    <property type="evidence" value="ECO:0007669"/>
    <property type="project" value="UniProtKB-KW"/>
</dbReference>
<keyword evidence="6 17" id="KW-0004">4Fe-4S</keyword>
<feature type="binding site" evidence="17">
    <location>
        <position position="90"/>
    </location>
    <ligand>
        <name>[4Fe-4S] cluster</name>
        <dbReference type="ChEBI" id="CHEBI:49883"/>
    </ligand>
</feature>
<proteinExistence type="inferred from homology"/>
<dbReference type="UniPathway" id="UPA00392"/>
<organism evidence="18">
    <name type="scientific">candidate division WOR-3 bacterium</name>
    <dbReference type="NCBI Taxonomy" id="2052148"/>
    <lineage>
        <taxon>Bacteria</taxon>
        <taxon>Bacteria division WOR-3</taxon>
    </lineage>
</organism>
<keyword evidence="11 17" id="KW-0408">Iron</keyword>
<evidence type="ECO:0000256" key="16">
    <source>
        <dbReference type="ARBA" id="ARBA00047415"/>
    </source>
</evidence>
<gene>
    <name evidence="17" type="primary">queH</name>
    <name evidence="18" type="ORF">ENX16_03325</name>
</gene>
<evidence type="ECO:0000256" key="1">
    <source>
        <dbReference type="ARBA" id="ARBA00002268"/>
    </source>
</evidence>
<evidence type="ECO:0000256" key="8">
    <source>
        <dbReference type="ARBA" id="ARBA00022723"/>
    </source>
</evidence>
<sequence length="183" mass="20426">MPGLLLHICCGPCASVVIPRLQEQYQVTGFFYNPNIFPFAEYERRLEAAARVADFWKIGLIKGEYEHTFFQSAVQGLENEPEGGTRCTVCFRLRLAATAAQAVQAGFTLIASTLTVGPNKKAEVVNRIGHEAVANHGINFISGDWKKQDGFKQSVTFSRRLGLYRQNYCGCEFSIKNFNGAHR</sequence>
<evidence type="ECO:0000256" key="7">
    <source>
        <dbReference type="ARBA" id="ARBA00022694"/>
    </source>
</evidence>
<dbReference type="PANTHER" id="PTHR36701">
    <property type="entry name" value="EPOXYQUEUOSINE REDUCTASE QUEH"/>
    <property type="match status" value="1"/>
</dbReference>
<dbReference type="InterPro" id="IPR003828">
    <property type="entry name" value="QueH"/>
</dbReference>
<comment type="caution">
    <text evidence="18">The sequence shown here is derived from an EMBL/GenBank/DDBJ whole genome shotgun (WGS) entry which is preliminary data.</text>
</comment>
<dbReference type="EMBL" id="DTMZ01000075">
    <property type="protein sequence ID" value="HGD13092.1"/>
    <property type="molecule type" value="Genomic_DNA"/>
</dbReference>
<dbReference type="PANTHER" id="PTHR36701:SF1">
    <property type="entry name" value="EPOXYQUEUOSINE REDUCTASE QUEH"/>
    <property type="match status" value="1"/>
</dbReference>
<evidence type="ECO:0000256" key="4">
    <source>
        <dbReference type="ARBA" id="ARBA00012622"/>
    </source>
</evidence>
<comment type="function">
    <text evidence="1 17">Catalyzes the conversion of epoxyqueuosine (oQ) to queuosine (Q), which is a hypermodified base found in the wobble positions of tRNA(Asp), tRNA(Asn), tRNA(His) and tRNA(Tyr).</text>
</comment>
<evidence type="ECO:0000256" key="15">
    <source>
        <dbReference type="ARBA" id="ARBA00031446"/>
    </source>
</evidence>
<comment type="pathway">
    <text evidence="2 17">tRNA modification; tRNA-queuosine biosynthesis.</text>
</comment>
<dbReference type="HAMAP" id="MF_02089">
    <property type="entry name" value="QueH"/>
    <property type="match status" value="1"/>
</dbReference>
<keyword evidence="7 17" id="KW-0819">tRNA processing</keyword>
<dbReference type="GO" id="GO:0051539">
    <property type="term" value="F:4 iron, 4 sulfur cluster binding"/>
    <property type="evidence" value="ECO:0007669"/>
    <property type="project" value="UniProtKB-UniRule"/>
</dbReference>
<evidence type="ECO:0000256" key="11">
    <source>
        <dbReference type="ARBA" id="ARBA00023004"/>
    </source>
</evidence>